<accession>A0ABT2EPK5</accession>
<dbReference type="InterPro" id="IPR031807">
    <property type="entry name" value="HicB-like"/>
</dbReference>
<gene>
    <name evidence="2" type="ORF">M2350_002311</name>
</gene>
<reference evidence="2 3" key="1">
    <citation type="submission" date="2022-08" db="EMBL/GenBank/DDBJ databases">
        <title>Bacterial and archaeal communities from various locations to study Microbial Dark Matter (Phase II).</title>
        <authorList>
            <person name="Stepanauskas R."/>
        </authorList>
    </citation>
    <scope>NUCLEOTIDE SEQUENCE [LARGE SCALE GENOMIC DNA]</scope>
    <source>
        <strain evidence="2 3">PD1</strain>
    </source>
</reference>
<dbReference type="PANTHER" id="PTHR34504">
    <property type="entry name" value="ANTITOXIN HICB"/>
    <property type="match status" value="1"/>
</dbReference>
<dbReference type="PANTHER" id="PTHR34504:SF2">
    <property type="entry name" value="UPF0150 PROTEIN SSL0259"/>
    <property type="match status" value="1"/>
</dbReference>
<dbReference type="RefSeq" id="WP_259096828.1">
    <property type="nucleotide sequence ID" value="NZ_CP130454.1"/>
</dbReference>
<evidence type="ECO:0000313" key="2">
    <source>
        <dbReference type="EMBL" id="MCS3919894.1"/>
    </source>
</evidence>
<protein>
    <submittedName>
        <fullName evidence="2">RNase H-like HicB family nuclease</fullName>
    </submittedName>
</protein>
<dbReference type="Proteomes" id="UP001204798">
    <property type="component" value="Unassembled WGS sequence"/>
</dbReference>
<dbReference type="EMBL" id="JANUCP010000004">
    <property type="protein sequence ID" value="MCS3919894.1"/>
    <property type="molecule type" value="Genomic_DNA"/>
</dbReference>
<keyword evidence="3" id="KW-1185">Reference proteome</keyword>
<organism evidence="2 3">
    <name type="scientific">Candidatus Fervidibacter sacchari</name>
    <dbReference type="NCBI Taxonomy" id="1448929"/>
    <lineage>
        <taxon>Bacteria</taxon>
        <taxon>Candidatus Fervidibacterota</taxon>
        <taxon>Candidatus Fervidibacter</taxon>
    </lineage>
</organism>
<sequence length="90" mass="10137">MPRTTKPKAKRKRRIKKVLAKYTVLIERDEETGQYCVSVPALPGCFTYGDTLEEAIANAKECIQGFVMTLQDLGEPVSIPIEVAVPIRWE</sequence>
<feature type="domain" description="HicB-like antitoxin of toxin-antitoxin system" evidence="1">
    <location>
        <begin position="22"/>
        <end position="83"/>
    </location>
</feature>
<evidence type="ECO:0000313" key="3">
    <source>
        <dbReference type="Proteomes" id="UP001204798"/>
    </source>
</evidence>
<dbReference type="InterPro" id="IPR035069">
    <property type="entry name" value="TTHA1013/TTHA0281-like"/>
</dbReference>
<dbReference type="Pfam" id="PF15919">
    <property type="entry name" value="HicB_lk_antitox"/>
    <property type="match status" value="1"/>
</dbReference>
<proteinExistence type="predicted"/>
<dbReference type="SUPFAM" id="SSF143100">
    <property type="entry name" value="TTHA1013/TTHA0281-like"/>
    <property type="match status" value="1"/>
</dbReference>
<dbReference type="Gene3D" id="3.30.160.250">
    <property type="match status" value="1"/>
</dbReference>
<name>A0ABT2EPK5_9BACT</name>
<dbReference type="InterPro" id="IPR051404">
    <property type="entry name" value="TA_system_antitoxin"/>
</dbReference>
<comment type="caution">
    <text evidence="2">The sequence shown here is derived from an EMBL/GenBank/DDBJ whole genome shotgun (WGS) entry which is preliminary data.</text>
</comment>
<evidence type="ECO:0000259" key="1">
    <source>
        <dbReference type="Pfam" id="PF15919"/>
    </source>
</evidence>